<keyword evidence="3" id="KW-1185">Reference proteome</keyword>
<evidence type="ECO:0000313" key="3">
    <source>
        <dbReference type="Proteomes" id="UP000273643"/>
    </source>
</evidence>
<accession>A0A3N1P1D0</accession>
<organism evidence="2 3">
    <name type="scientific">Marinimicrobium koreense</name>
    <dbReference type="NCBI Taxonomy" id="306545"/>
    <lineage>
        <taxon>Bacteria</taxon>
        <taxon>Pseudomonadati</taxon>
        <taxon>Pseudomonadota</taxon>
        <taxon>Gammaproteobacteria</taxon>
        <taxon>Cellvibrionales</taxon>
        <taxon>Cellvibrionaceae</taxon>
        <taxon>Marinimicrobium</taxon>
    </lineage>
</organism>
<reference evidence="2 3" key="1">
    <citation type="submission" date="2018-11" db="EMBL/GenBank/DDBJ databases">
        <title>Genomic Encyclopedia of Type Strains, Phase IV (KMG-IV): sequencing the most valuable type-strain genomes for metagenomic binning, comparative biology and taxonomic classification.</title>
        <authorList>
            <person name="Goeker M."/>
        </authorList>
    </citation>
    <scope>NUCLEOTIDE SEQUENCE [LARGE SCALE GENOMIC DNA]</scope>
    <source>
        <strain evidence="2 3">DSM 16974</strain>
    </source>
</reference>
<protein>
    <submittedName>
        <fullName evidence="2">Uncharacterized protein DUF547</fullName>
    </submittedName>
</protein>
<sequence length="345" mass="40136">MIASRIFAAGAPSAYQPYVKLGQHSSRNEEIRSAEVRRSEHRFKTVSRGTSALELTGMYLQRVLKRCSDRRAGRDESIKRSMQGIVFVALSMLSGLAISSDFDHQHKTYAEVLENHVEWREDGTASTVDYPALKADPDNLDQYLERLSGVEKTSFDNWNKDQQLAFLINAYNAFTLKLIVDHYPVDSIKDTGSFWQNPWNKRFFTLLGEDMHLDQVEHEIIREPGTYNEPRIHFAVNCASIGCPALRTEPFTAEQLEQQLEDSTERFLRDETRNRFRDGQLEVSSIFKWYREDFERGWQGIDSLNAFFLRYANSLGLSETEKEQLRQDAVDYRFLDYDWRLNGKK</sequence>
<dbReference type="AlphaFoldDB" id="A0A3N1P1D0"/>
<dbReference type="EMBL" id="RJUK01000001">
    <property type="protein sequence ID" value="ROQ21408.1"/>
    <property type="molecule type" value="Genomic_DNA"/>
</dbReference>
<proteinExistence type="predicted"/>
<dbReference type="PANTHER" id="PTHR46361">
    <property type="entry name" value="ELECTRON CARRIER/ PROTEIN DISULFIDE OXIDOREDUCTASE"/>
    <property type="match status" value="1"/>
</dbReference>
<evidence type="ECO:0000259" key="1">
    <source>
        <dbReference type="Pfam" id="PF04784"/>
    </source>
</evidence>
<dbReference type="InterPro" id="IPR006869">
    <property type="entry name" value="DUF547"/>
</dbReference>
<comment type="caution">
    <text evidence="2">The sequence shown here is derived from an EMBL/GenBank/DDBJ whole genome shotgun (WGS) entry which is preliminary data.</text>
</comment>
<gene>
    <name evidence="2" type="ORF">EDC38_2032</name>
</gene>
<dbReference type="PANTHER" id="PTHR46361:SF3">
    <property type="entry name" value="ELECTRON CARRIER_ PROTEIN DISULFIDE OXIDOREDUCTASE"/>
    <property type="match status" value="1"/>
</dbReference>
<dbReference type="Pfam" id="PF04784">
    <property type="entry name" value="DUF547"/>
    <property type="match status" value="1"/>
</dbReference>
<evidence type="ECO:0000313" key="2">
    <source>
        <dbReference type="EMBL" id="ROQ21408.1"/>
    </source>
</evidence>
<dbReference type="Proteomes" id="UP000273643">
    <property type="component" value="Unassembled WGS sequence"/>
</dbReference>
<name>A0A3N1P1D0_9GAMM</name>
<feature type="domain" description="DUF547" evidence="1">
    <location>
        <begin position="156"/>
        <end position="268"/>
    </location>
</feature>